<dbReference type="InterPro" id="IPR036951">
    <property type="entry name" value="ArAA_hydroxylase_sf"/>
</dbReference>
<dbReference type="InterPro" id="IPR001273">
    <property type="entry name" value="ArAA_hydroxylase"/>
</dbReference>
<organism evidence="8">
    <name type="scientific">mine drainage metagenome</name>
    <dbReference type="NCBI Taxonomy" id="410659"/>
    <lineage>
        <taxon>unclassified sequences</taxon>
        <taxon>metagenomes</taxon>
        <taxon>ecological metagenomes</taxon>
    </lineage>
</organism>
<evidence type="ECO:0000256" key="3">
    <source>
        <dbReference type="ARBA" id="ARBA00022723"/>
    </source>
</evidence>
<dbReference type="InterPro" id="IPR018301">
    <property type="entry name" value="ArAA_hydroxylase_Fe/CU_BS"/>
</dbReference>
<gene>
    <name evidence="8" type="primary">phhA_1</name>
    <name evidence="8" type="ORF">GALL_47590</name>
</gene>
<reference evidence="8" key="1">
    <citation type="submission" date="2016-10" db="EMBL/GenBank/DDBJ databases">
        <title>Sequence of Gallionella enrichment culture.</title>
        <authorList>
            <person name="Poehlein A."/>
            <person name="Muehling M."/>
            <person name="Daniel R."/>
        </authorList>
    </citation>
    <scope>NUCLEOTIDE SEQUENCE</scope>
</reference>
<dbReference type="AlphaFoldDB" id="A0A1J5TKQ8"/>
<sequence>MNLTNEINYPEQQYGNYTGTEHDIWALLYARQMDSIAAVASTHFSNGLSLLGFTSKLIPDFSQVNEYLNQATGWTIYAVPGLIPNDIFFHRMASKAFGATCWLRKMEQLDYLEEPDMFHDVFGHVPLLADPVISKFLEALAGVAINYLDNEMVIEYIARLYWYTIEFGLIKEDGKMKIYGAGILSSIGETKFCLSTAANPIPFNVNQILQTPYIKDSFQKQYFVLDNIHQLEAAVGELKKYIDQSIH</sequence>
<dbReference type="PROSITE" id="PS51410">
    <property type="entry name" value="BH4_AAA_HYDROXYL_2"/>
    <property type="match status" value="1"/>
</dbReference>
<evidence type="ECO:0000259" key="7">
    <source>
        <dbReference type="PROSITE" id="PS51410"/>
    </source>
</evidence>
<dbReference type="EC" id="1.14.16.1" evidence="8"/>
<comment type="similarity">
    <text evidence="2">Belongs to the biopterin-dependent aromatic amino acid hydroxylase family.</text>
</comment>
<dbReference type="PANTHER" id="PTHR11473:SF24">
    <property type="entry name" value="PHENYLALANINE-4-HYDROXYLASE"/>
    <property type="match status" value="1"/>
</dbReference>
<evidence type="ECO:0000256" key="4">
    <source>
        <dbReference type="ARBA" id="ARBA00023002"/>
    </source>
</evidence>
<dbReference type="EMBL" id="MLJW01000012">
    <property type="protein sequence ID" value="OIR14292.1"/>
    <property type="molecule type" value="Genomic_DNA"/>
</dbReference>
<keyword evidence="3" id="KW-0479">Metal-binding</keyword>
<evidence type="ECO:0000256" key="6">
    <source>
        <dbReference type="ARBA" id="ARBA00023033"/>
    </source>
</evidence>
<dbReference type="PANTHER" id="PTHR11473">
    <property type="entry name" value="AROMATIC AMINO ACID HYDROXYLASE"/>
    <property type="match status" value="1"/>
</dbReference>
<evidence type="ECO:0000256" key="1">
    <source>
        <dbReference type="ARBA" id="ARBA00001954"/>
    </source>
</evidence>
<dbReference type="Gene3D" id="1.10.800.10">
    <property type="entry name" value="Aromatic amino acid hydroxylase"/>
    <property type="match status" value="1"/>
</dbReference>
<dbReference type="InterPro" id="IPR019774">
    <property type="entry name" value="Aromatic-AA_hydroxylase_C"/>
</dbReference>
<accession>A0A1J5TKQ8</accession>
<dbReference type="InterPro" id="IPR036329">
    <property type="entry name" value="Aro-AA_hydroxylase_C_sf"/>
</dbReference>
<keyword evidence="6" id="KW-0503">Monooxygenase</keyword>
<comment type="cofactor">
    <cofactor evidence="1">
        <name>Fe(2+)</name>
        <dbReference type="ChEBI" id="CHEBI:29033"/>
    </cofactor>
</comment>
<keyword evidence="4 8" id="KW-0560">Oxidoreductase</keyword>
<keyword evidence="5" id="KW-0408">Iron</keyword>
<dbReference type="NCBIfam" id="NF008877">
    <property type="entry name" value="PRK11913.1-2"/>
    <property type="match status" value="1"/>
</dbReference>
<protein>
    <submittedName>
        <fullName evidence="8">Phenylalanine-4-hydroxylase</fullName>
        <ecNumber evidence="8">1.14.16.1</ecNumber>
    </submittedName>
</protein>
<comment type="caution">
    <text evidence="8">The sequence shown here is derived from an EMBL/GenBank/DDBJ whole genome shotgun (WGS) entry which is preliminary data.</text>
</comment>
<evidence type="ECO:0000256" key="5">
    <source>
        <dbReference type="ARBA" id="ARBA00023004"/>
    </source>
</evidence>
<dbReference type="GO" id="GO:0005506">
    <property type="term" value="F:iron ion binding"/>
    <property type="evidence" value="ECO:0007669"/>
    <property type="project" value="InterPro"/>
</dbReference>
<feature type="domain" description="Biopterin-dependent aromatic amino acid hydroxylase family profile" evidence="7">
    <location>
        <begin position="1"/>
        <end position="247"/>
    </location>
</feature>
<dbReference type="PRINTS" id="PR00372">
    <property type="entry name" value="FYWHYDRXLASE"/>
</dbReference>
<dbReference type="PROSITE" id="PS00367">
    <property type="entry name" value="BH4_AAA_HYDROXYL_1"/>
    <property type="match status" value="1"/>
</dbReference>
<evidence type="ECO:0000313" key="8">
    <source>
        <dbReference type="EMBL" id="OIR14292.1"/>
    </source>
</evidence>
<dbReference type="GO" id="GO:0004505">
    <property type="term" value="F:phenylalanine 4-monooxygenase activity"/>
    <property type="evidence" value="ECO:0007669"/>
    <property type="project" value="UniProtKB-EC"/>
</dbReference>
<dbReference type="SUPFAM" id="SSF56534">
    <property type="entry name" value="Aromatic aminoacid monoxygenases, catalytic and oligomerization domains"/>
    <property type="match status" value="1"/>
</dbReference>
<name>A0A1J5TKQ8_9ZZZZ</name>
<evidence type="ECO:0000256" key="2">
    <source>
        <dbReference type="ARBA" id="ARBA00009712"/>
    </source>
</evidence>
<dbReference type="Pfam" id="PF00351">
    <property type="entry name" value="Biopterin_H"/>
    <property type="match status" value="1"/>
</dbReference>
<proteinExistence type="inferred from homology"/>